<dbReference type="Proteomes" id="UP000799772">
    <property type="component" value="Unassembled WGS sequence"/>
</dbReference>
<dbReference type="Pfam" id="PF05680">
    <property type="entry name" value="ATP-synt_E"/>
    <property type="match status" value="1"/>
</dbReference>
<name>A0A9P4II14_9PEZI</name>
<reference evidence="12" key="1">
    <citation type="journal article" date="2020" name="Stud. Mycol.">
        <title>101 Dothideomycetes genomes: a test case for predicting lifestyles and emergence of pathogens.</title>
        <authorList>
            <person name="Haridas S."/>
            <person name="Albert R."/>
            <person name="Binder M."/>
            <person name="Bloem J."/>
            <person name="Labutti K."/>
            <person name="Salamov A."/>
            <person name="Andreopoulos B."/>
            <person name="Baker S."/>
            <person name="Barry K."/>
            <person name="Bills G."/>
            <person name="Bluhm B."/>
            <person name="Cannon C."/>
            <person name="Castanera R."/>
            <person name="Culley D."/>
            <person name="Daum C."/>
            <person name="Ezra D."/>
            <person name="Gonzalez J."/>
            <person name="Henrissat B."/>
            <person name="Kuo A."/>
            <person name="Liang C."/>
            <person name="Lipzen A."/>
            <person name="Lutzoni F."/>
            <person name="Magnuson J."/>
            <person name="Mondo S."/>
            <person name="Nolan M."/>
            <person name="Ohm R."/>
            <person name="Pangilinan J."/>
            <person name="Park H.-J."/>
            <person name="Ramirez L."/>
            <person name="Alfaro M."/>
            <person name="Sun H."/>
            <person name="Tritt A."/>
            <person name="Yoshinaga Y."/>
            <person name="Zwiers L.-H."/>
            <person name="Turgeon B."/>
            <person name="Goodwin S."/>
            <person name="Spatafora J."/>
            <person name="Crous P."/>
            <person name="Grigoriev I."/>
        </authorList>
    </citation>
    <scope>NUCLEOTIDE SEQUENCE</scope>
    <source>
        <strain evidence="12">CBS 133067</strain>
    </source>
</reference>
<evidence type="ECO:0000256" key="3">
    <source>
        <dbReference type="ARBA" id="ARBA00022448"/>
    </source>
</evidence>
<gene>
    <name evidence="12" type="ORF">NA57DRAFT_75163</name>
</gene>
<evidence type="ECO:0000313" key="12">
    <source>
        <dbReference type="EMBL" id="KAF2099660.1"/>
    </source>
</evidence>
<evidence type="ECO:0000256" key="7">
    <source>
        <dbReference type="ARBA" id="ARBA00023065"/>
    </source>
</evidence>
<keyword evidence="13" id="KW-1185">Reference proteome</keyword>
<dbReference type="InterPro" id="IPR008386">
    <property type="entry name" value="ATP_synth_F0_esu_mt"/>
</dbReference>
<keyword evidence="8 11" id="KW-0496">Mitochondrion</keyword>
<dbReference type="GO" id="GO:0045259">
    <property type="term" value="C:proton-transporting ATP synthase complex"/>
    <property type="evidence" value="ECO:0007669"/>
    <property type="project" value="UniProtKB-UniRule"/>
</dbReference>
<protein>
    <recommendedName>
        <fullName evidence="11">ATP synthase F(0) complex subunit e, mitochondrial</fullName>
    </recommendedName>
</protein>
<evidence type="ECO:0000256" key="1">
    <source>
        <dbReference type="ARBA" id="ARBA00004273"/>
    </source>
</evidence>
<evidence type="ECO:0000256" key="4">
    <source>
        <dbReference type="ARBA" id="ARBA00022547"/>
    </source>
</evidence>
<comment type="function">
    <text evidence="11">Subunit e, of the mitochondrial membrane ATP synthase complex (F(1)F(0) ATP synthase or Complex V) that produces ATP from ADP in the presence of a proton gradient across the membrane which is generated by electron transport complexes of the respiratory chain. ATP synthase complex consist of a soluble F(1) head domain - the catalytic core - and a membrane F(1) domain - the membrane proton channel. These two domains are linked by a central stalk rotating inside the F(1) region and a stationary peripheral stalk. During catalysis, ATP synthesis in the catalytic domain of F(1) is coupled via a rotary mechanism of the central stalk subunits to proton translocation. In vivo, can only synthesize ATP although its ATP hydrolase activity can be activated artificially in vitro. Part of the complex F(0) domain.</text>
</comment>
<evidence type="ECO:0000256" key="6">
    <source>
        <dbReference type="ARBA" id="ARBA00022792"/>
    </source>
</evidence>
<keyword evidence="10 11" id="KW-0066">ATP synthesis</keyword>
<dbReference type="GO" id="GO:0015986">
    <property type="term" value="P:proton motive force-driven ATP synthesis"/>
    <property type="evidence" value="ECO:0007669"/>
    <property type="project" value="InterPro"/>
</dbReference>
<dbReference type="GO" id="GO:0015078">
    <property type="term" value="F:proton transmembrane transporter activity"/>
    <property type="evidence" value="ECO:0007669"/>
    <property type="project" value="InterPro"/>
</dbReference>
<comment type="caution">
    <text evidence="12">The sequence shown here is derived from an EMBL/GenBank/DDBJ whole genome shotgun (WGS) entry which is preliminary data.</text>
</comment>
<keyword evidence="3 11" id="KW-0813">Transport</keyword>
<keyword evidence="9" id="KW-0472">Membrane</keyword>
<keyword evidence="5 11" id="KW-0375">Hydrogen ion transport</keyword>
<dbReference type="OrthoDB" id="2125027at2759"/>
<proteinExistence type="inferred from homology"/>
<evidence type="ECO:0000313" key="13">
    <source>
        <dbReference type="Proteomes" id="UP000799772"/>
    </source>
</evidence>
<evidence type="ECO:0000256" key="2">
    <source>
        <dbReference type="ARBA" id="ARBA00007333"/>
    </source>
</evidence>
<evidence type="ECO:0000256" key="11">
    <source>
        <dbReference type="RuleBase" id="RU367005"/>
    </source>
</evidence>
<evidence type="ECO:0000256" key="10">
    <source>
        <dbReference type="ARBA" id="ARBA00023310"/>
    </source>
</evidence>
<evidence type="ECO:0000256" key="8">
    <source>
        <dbReference type="ARBA" id="ARBA00023128"/>
    </source>
</evidence>
<comment type="subcellular location">
    <subcellularLocation>
        <location evidence="1 11">Mitochondrion inner membrane</location>
    </subcellularLocation>
</comment>
<keyword evidence="4 11" id="KW-0138">CF(0)</keyword>
<accession>A0A9P4II14</accession>
<organism evidence="12 13">
    <name type="scientific">Rhizodiscina lignyota</name>
    <dbReference type="NCBI Taxonomy" id="1504668"/>
    <lineage>
        <taxon>Eukaryota</taxon>
        <taxon>Fungi</taxon>
        <taxon>Dikarya</taxon>
        <taxon>Ascomycota</taxon>
        <taxon>Pezizomycotina</taxon>
        <taxon>Dothideomycetes</taxon>
        <taxon>Pleosporomycetidae</taxon>
        <taxon>Aulographales</taxon>
        <taxon>Rhizodiscinaceae</taxon>
        <taxon>Rhizodiscina</taxon>
    </lineage>
</organism>
<comment type="similarity">
    <text evidence="2 11">Belongs to the ATPase e subunit family.</text>
</comment>
<evidence type="ECO:0000256" key="9">
    <source>
        <dbReference type="ARBA" id="ARBA00023136"/>
    </source>
</evidence>
<dbReference type="EMBL" id="ML978125">
    <property type="protein sequence ID" value="KAF2099660.1"/>
    <property type="molecule type" value="Genomic_DNA"/>
</dbReference>
<dbReference type="GO" id="GO:0005743">
    <property type="term" value="C:mitochondrial inner membrane"/>
    <property type="evidence" value="ECO:0007669"/>
    <property type="project" value="UniProtKB-SubCell"/>
</dbReference>
<keyword evidence="6 11" id="KW-0999">Mitochondrion inner membrane</keyword>
<evidence type="ECO:0000256" key="5">
    <source>
        <dbReference type="ARBA" id="ARBA00022781"/>
    </source>
</evidence>
<keyword evidence="7 11" id="KW-0406">Ion transport</keyword>
<comment type="subunit">
    <text evidence="11">F-type ATPases have 2 components, CF(1) - the catalytic core - and CF(0) - the membrane proton channel. CF(1) and CF(0) have multiple subunits.</text>
</comment>
<dbReference type="AlphaFoldDB" id="A0A9P4II14"/>
<sequence>MSVSAGVNVLRWSALGFGIFYGISHQASITAKDKLAAINKEYKHKEELISQAKAEFAKKNAPPAAASTSGIITDPSDPKFDLEALVKQQETATK</sequence>